<organism evidence="2 3">
    <name type="scientific">Periophthalmus magnuspinnatus</name>
    <dbReference type="NCBI Taxonomy" id="409849"/>
    <lineage>
        <taxon>Eukaryota</taxon>
        <taxon>Metazoa</taxon>
        <taxon>Chordata</taxon>
        <taxon>Craniata</taxon>
        <taxon>Vertebrata</taxon>
        <taxon>Euteleostomi</taxon>
        <taxon>Actinopterygii</taxon>
        <taxon>Neopterygii</taxon>
        <taxon>Teleostei</taxon>
        <taxon>Neoteleostei</taxon>
        <taxon>Acanthomorphata</taxon>
        <taxon>Gobiaria</taxon>
        <taxon>Gobiiformes</taxon>
        <taxon>Gobioidei</taxon>
        <taxon>Gobiidae</taxon>
        <taxon>Oxudercinae</taxon>
        <taxon>Periophthalmus</taxon>
    </lineage>
</organism>
<feature type="compositionally biased region" description="Basic and acidic residues" evidence="1">
    <location>
        <begin position="348"/>
        <end position="357"/>
    </location>
</feature>
<proteinExistence type="predicted"/>
<reference evidence="2" key="1">
    <citation type="submission" date="2025-08" db="UniProtKB">
        <authorList>
            <consortium name="Ensembl"/>
        </authorList>
    </citation>
    <scope>IDENTIFICATION</scope>
</reference>
<accession>A0A3B4AH88</accession>
<dbReference type="Ensembl" id="ENSPMGT00000017048.1">
    <property type="protein sequence ID" value="ENSPMGP00000015979.1"/>
    <property type="gene ID" value="ENSPMGG00000013107.1"/>
</dbReference>
<evidence type="ECO:0000313" key="3">
    <source>
        <dbReference type="Proteomes" id="UP000261520"/>
    </source>
</evidence>
<feature type="region of interest" description="Disordered" evidence="1">
    <location>
        <begin position="139"/>
        <end position="178"/>
    </location>
</feature>
<name>A0A3B4AH88_9GOBI</name>
<dbReference type="PANTHER" id="PTHR21555:SF1">
    <property type="entry name" value="SPECIFICALLY ANDROGEN-REGULATED GENE PROTEIN"/>
    <property type="match status" value="1"/>
</dbReference>
<feature type="region of interest" description="Disordered" evidence="1">
    <location>
        <begin position="62"/>
        <end position="81"/>
    </location>
</feature>
<feature type="compositionally biased region" description="Polar residues" evidence="1">
    <location>
        <begin position="363"/>
        <end position="372"/>
    </location>
</feature>
<feature type="compositionally biased region" description="Polar residues" evidence="1">
    <location>
        <begin position="262"/>
        <end position="294"/>
    </location>
</feature>
<dbReference type="PANTHER" id="PTHR21555">
    <property type="entry name" value="SPECIFICALLY ANDROGEN-REGULATED GENE PROTEIN"/>
    <property type="match status" value="1"/>
</dbReference>
<feature type="region of interest" description="Disordered" evidence="1">
    <location>
        <begin position="261"/>
        <end position="374"/>
    </location>
</feature>
<feature type="compositionally biased region" description="Polar residues" evidence="1">
    <location>
        <begin position="311"/>
        <end position="347"/>
    </location>
</feature>
<sequence>MPKSDTWPGGTGLEAMPGIDSSGSCDSVLSTNSGFSDDSLEYLSAEEKACLMFLEETIDSLDTEDDSGLSNDETEQKPCPETVASKQAKLTAHFNQSPIKSENYSSCSIIQSMHAVKINVDKNLPSYLVPTPFVIANSTQPSTAKPSVAPKKNKVSKPTRNISDKEINPKIPQSAEPPPVPLEVNVIIPPKMQQHSGKAVDSSLQRGPLSYDALVYLRKNDTTKTQSDLVSSHSFSIKRTPNPETVRQEALQKLGLIKESNEATLPTSGPKVQNSLDSATSKFVKSPTNNNPMRSPSFCVTRLPPEPKSRGLQSSASFHHSTRPNQSSVSPNNQTSRLRNGPQNNYRSEPHHLDQSEPVKGVNTAQSATPKATSAVGYTVMVVPGMGADRREALRKLGLLKD</sequence>
<dbReference type="Proteomes" id="UP000261520">
    <property type="component" value="Unplaced"/>
</dbReference>
<reference evidence="2" key="2">
    <citation type="submission" date="2025-09" db="UniProtKB">
        <authorList>
            <consortium name="Ensembl"/>
        </authorList>
    </citation>
    <scope>IDENTIFICATION</scope>
</reference>
<dbReference type="InterPro" id="IPR026152">
    <property type="entry name" value="SARG"/>
</dbReference>
<protein>
    <submittedName>
        <fullName evidence="2">Uncharacterized protein</fullName>
    </submittedName>
</protein>
<dbReference type="Pfam" id="PF15385">
    <property type="entry name" value="SARG"/>
    <property type="match status" value="1"/>
</dbReference>
<keyword evidence="3" id="KW-1185">Reference proteome</keyword>
<evidence type="ECO:0000256" key="1">
    <source>
        <dbReference type="SAM" id="MobiDB-lite"/>
    </source>
</evidence>
<evidence type="ECO:0000313" key="2">
    <source>
        <dbReference type="Ensembl" id="ENSPMGP00000015979.1"/>
    </source>
</evidence>
<dbReference type="STRING" id="409849.ENSPMGP00000015979"/>
<dbReference type="AlphaFoldDB" id="A0A3B4AH88"/>
<feature type="region of interest" description="Disordered" evidence="1">
    <location>
        <begin position="1"/>
        <end position="24"/>
    </location>
</feature>